<dbReference type="EC" id="2.7.7.60" evidence="10"/>
<evidence type="ECO:0000256" key="6">
    <source>
        <dbReference type="ARBA" id="ARBA00022723"/>
    </source>
</evidence>
<comment type="similarity">
    <text evidence="10">In the C-terminal section; belongs to the IspF family.</text>
</comment>
<dbReference type="SUPFAM" id="SSF69765">
    <property type="entry name" value="IpsF-like"/>
    <property type="match status" value="1"/>
</dbReference>
<evidence type="ECO:0000256" key="7">
    <source>
        <dbReference type="ARBA" id="ARBA00023229"/>
    </source>
</evidence>
<evidence type="ECO:0000256" key="8">
    <source>
        <dbReference type="ARBA" id="ARBA00023239"/>
    </source>
</evidence>
<dbReference type="InterPro" id="IPR003526">
    <property type="entry name" value="MECDP_synthase"/>
</dbReference>
<feature type="binding site" evidence="10">
    <location>
        <position position="247"/>
    </location>
    <ligand>
        <name>a divalent metal cation</name>
        <dbReference type="ChEBI" id="CHEBI:60240"/>
    </ligand>
</feature>
<feature type="binding site" evidence="10">
    <location>
        <begin position="295"/>
        <end position="297"/>
    </location>
    <ligand>
        <name>4-CDP-2-C-methyl-D-erythritol 2-phosphate</name>
        <dbReference type="ChEBI" id="CHEBI:57919"/>
    </ligand>
</feature>
<dbReference type="HAMAP" id="MF_00107">
    <property type="entry name" value="IspF"/>
    <property type="match status" value="1"/>
</dbReference>
<evidence type="ECO:0000256" key="9">
    <source>
        <dbReference type="ARBA" id="ARBA00023268"/>
    </source>
</evidence>
<dbReference type="InterPro" id="IPR034683">
    <property type="entry name" value="IspD/TarI"/>
</dbReference>
<evidence type="ECO:0000256" key="10">
    <source>
        <dbReference type="HAMAP-Rule" id="MF_01520"/>
    </source>
</evidence>
<comment type="caution">
    <text evidence="12">The sequence shown here is derived from an EMBL/GenBank/DDBJ whole genome shotgun (WGS) entry which is preliminary data.</text>
</comment>
<dbReference type="InterPro" id="IPR026596">
    <property type="entry name" value="IspD/F"/>
</dbReference>
<dbReference type="PANTHER" id="PTHR43181:SF1">
    <property type="entry name" value="2-C-METHYL-D-ERYTHRITOL 2,4-CYCLODIPHOSPHATE SYNTHASE, CHLOROPLASTIC"/>
    <property type="match status" value="1"/>
</dbReference>
<dbReference type="InterPro" id="IPR001228">
    <property type="entry name" value="IspD"/>
</dbReference>
<feature type="binding site" evidence="10">
    <location>
        <position position="249"/>
    </location>
    <ligand>
        <name>a divalent metal cation</name>
        <dbReference type="ChEBI" id="CHEBI:60240"/>
    </ligand>
</feature>
<keyword evidence="7 10" id="KW-0414">Isoprene biosynthesis</keyword>
<comment type="pathway">
    <text evidence="10">Isoprenoid biosynthesis; isopentenyl diphosphate biosynthesis via DXP pathway; isopentenyl diphosphate from 1-deoxy-D-xylulose 5-phosphate: step 2/6.</text>
</comment>
<dbReference type="Gene3D" id="3.90.550.10">
    <property type="entry name" value="Spore Coat Polysaccharide Biosynthesis Protein SpsA, Chain A"/>
    <property type="match status" value="1"/>
</dbReference>
<dbReference type="NCBIfam" id="TIGR00151">
    <property type="entry name" value="ispF"/>
    <property type="match status" value="1"/>
</dbReference>
<dbReference type="Pfam" id="PF02542">
    <property type="entry name" value="YgbB"/>
    <property type="match status" value="1"/>
</dbReference>
<feature type="binding site" evidence="10">
    <location>
        <begin position="273"/>
        <end position="274"/>
    </location>
    <ligand>
        <name>4-CDP-2-C-methyl-D-erythritol 2-phosphate</name>
        <dbReference type="ChEBI" id="CHEBI:57919"/>
    </ligand>
</feature>
<dbReference type="NCBIfam" id="TIGR00453">
    <property type="entry name" value="ispD"/>
    <property type="match status" value="1"/>
</dbReference>
<feature type="site" description="Transition state stabilizer" evidence="10">
    <location>
        <position position="273"/>
    </location>
</feature>
<evidence type="ECO:0000313" key="12">
    <source>
        <dbReference type="EMBL" id="MFC7322281.1"/>
    </source>
</evidence>
<dbReference type="PROSITE" id="PS01350">
    <property type="entry name" value="ISPF"/>
    <property type="match status" value="1"/>
</dbReference>
<protein>
    <recommendedName>
        <fullName evidence="10">Bifunctional enzyme IspD/IspF</fullName>
    </recommendedName>
    <domain>
        <recommendedName>
            <fullName evidence="10">2-C-methyl-D-erythritol 4-phosphate cytidylyltransferase</fullName>
            <ecNumber evidence="10">2.7.7.60</ecNumber>
        </recommendedName>
        <alternativeName>
            <fullName evidence="10">4-diphosphocytidyl-2C-methyl-D-erythritol synthase</fullName>
        </alternativeName>
        <alternativeName>
            <fullName evidence="10">MEP cytidylyltransferase</fullName>
            <shortName evidence="10">MCT</shortName>
        </alternativeName>
    </domain>
    <domain>
        <recommendedName>
            <fullName evidence="10">2-C-methyl-D-erythritol 2,4-cyclodiphosphate synthase</fullName>
            <shortName evidence="10">MECDP-synthase</shortName>
            <shortName evidence="10">MECPP-synthase</shortName>
            <shortName evidence="10">MECPS</shortName>
            <ecNumber evidence="10">4.6.1.12</ecNumber>
        </recommendedName>
    </domain>
</protein>
<dbReference type="CDD" id="cd02516">
    <property type="entry name" value="CDP-ME_synthetase"/>
    <property type="match status" value="1"/>
</dbReference>
<evidence type="ECO:0000259" key="11">
    <source>
        <dbReference type="Pfam" id="PF02542"/>
    </source>
</evidence>
<feature type="region of interest" description="2-C-methyl-D-erythritol 2,4-cyclodiphosphate synthase" evidence="10">
    <location>
        <begin position="241"/>
        <end position="399"/>
    </location>
</feature>
<organism evidence="12 13">
    <name type="scientific">Halobacillus campisalis</name>
    <dbReference type="NCBI Taxonomy" id="435909"/>
    <lineage>
        <taxon>Bacteria</taxon>
        <taxon>Bacillati</taxon>
        <taxon>Bacillota</taxon>
        <taxon>Bacilli</taxon>
        <taxon>Bacillales</taxon>
        <taxon>Bacillaceae</taxon>
        <taxon>Halobacillus</taxon>
    </lineage>
</organism>
<comment type="catalytic activity">
    <reaction evidence="1 10">
        <text>4-CDP-2-C-methyl-D-erythritol 2-phosphate = 2-C-methyl-D-erythritol 2,4-cyclic diphosphate + CMP</text>
        <dbReference type="Rhea" id="RHEA:23864"/>
        <dbReference type="ChEBI" id="CHEBI:57919"/>
        <dbReference type="ChEBI" id="CHEBI:58483"/>
        <dbReference type="ChEBI" id="CHEBI:60377"/>
        <dbReference type="EC" id="4.6.1.12"/>
    </reaction>
</comment>
<feature type="binding site" evidence="10">
    <location>
        <begin position="247"/>
        <end position="249"/>
    </location>
    <ligand>
        <name>4-CDP-2-C-methyl-D-erythritol 2-phosphate</name>
        <dbReference type="ChEBI" id="CHEBI:57919"/>
    </ligand>
</feature>
<dbReference type="EMBL" id="JBHTBY010000015">
    <property type="protein sequence ID" value="MFC7322281.1"/>
    <property type="molecule type" value="Genomic_DNA"/>
</dbReference>
<comment type="cofactor">
    <cofactor evidence="2 10">
        <name>a divalent metal cation</name>
        <dbReference type="ChEBI" id="CHEBI:60240"/>
    </cofactor>
</comment>
<feature type="site" description="Transition state stabilizer" evidence="10">
    <location>
        <position position="26"/>
    </location>
</feature>
<feature type="binding site" evidence="10">
    <location>
        <begin position="300"/>
        <end position="304"/>
    </location>
    <ligand>
        <name>4-CDP-2-C-methyl-D-erythritol 2-phosphate</name>
        <dbReference type="ChEBI" id="CHEBI:57919"/>
    </ligand>
</feature>
<evidence type="ECO:0000256" key="5">
    <source>
        <dbReference type="ARBA" id="ARBA00022695"/>
    </source>
</evidence>
<feature type="binding site" evidence="10">
    <location>
        <position position="281"/>
    </location>
    <ligand>
        <name>a divalent metal cation</name>
        <dbReference type="ChEBI" id="CHEBI:60240"/>
    </ligand>
</feature>
<feature type="site" description="Positions MEP for the nucleophilic attack" evidence="10">
    <location>
        <position position="156"/>
    </location>
</feature>
<comment type="catalytic activity">
    <reaction evidence="10">
        <text>2-C-methyl-D-erythritol 4-phosphate + CTP + H(+) = 4-CDP-2-C-methyl-D-erythritol + diphosphate</text>
        <dbReference type="Rhea" id="RHEA:13429"/>
        <dbReference type="ChEBI" id="CHEBI:15378"/>
        <dbReference type="ChEBI" id="CHEBI:33019"/>
        <dbReference type="ChEBI" id="CHEBI:37563"/>
        <dbReference type="ChEBI" id="CHEBI:57823"/>
        <dbReference type="ChEBI" id="CHEBI:58262"/>
        <dbReference type="EC" id="2.7.7.60"/>
    </reaction>
</comment>
<dbReference type="InterPro" id="IPR020555">
    <property type="entry name" value="MECDP_synthase_CS"/>
</dbReference>
<sequence>MVLMINYTAIILAAGQGKRMLAGQNKQFLMIHDVPLIIHTLTVFVQDTWCNEIVLVTNEQEHTQMKNLLKEHSLIQKVQLVNGGIERQDSVYEGLQAIKLKHQPVFIHDGARPFVKTEHLHELADLVDKKRAGLLAVPVTDTIKQKDNGRLNTLDRHTLWAAQTPQGFAYDLIKEAHNSAKDSGYYGTDDASLVERLHYKVEIVEGSYDNIKLTTPEDLAKAESYVKQGETRKDANKSMMRIGQGFDVHQFADNRPCIVGGITIPHDQGLLGHSDADVLLHTIADACLGAIGEGDIGRHFPDTDDSFKDADSGELLKKVWEFVTEQGYELGNLDCTVIAQAPKMAPYIEEIRQNIASLLESEPERINVKATTTEKLGFTGRKEGMASQAVVLLQKNPQA</sequence>
<evidence type="ECO:0000256" key="2">
    <source>
        <dbReference type="ARBA" id="ARBA00001968"/>
    </source>
</evidence>
<keyword evidence="5 10" id="KW-0548">Nucleotidyltransferase</keyword>
<dbReference type="Pfam" id="PF01128">
    <property type="entry name" value="IspD"/>
    <property type="match status" value="1"/>
</dbReference>
<feature type="binding site" evidence="10">
    <location>
        <position position="381"/>
    </location>
    <ligand>
        <name>4-CDP-2-C-methyl-D-erythritol 2-phosphate</name>
        <dbReference type="ChEBI" id="CHEBI:57919"/>
    </ligand>
</feature>
<dbReference type="NCBIfam" id="NF006899">
    <property type="entry name" value="PRK09382.1"/>
    <property type="match status" value="1"/>
</dbReference>
<keyword evidence="6 10" id="KW-0479">Metal-binding</keyword>
<proteinExistence type="inferred from homology"/>
<dbReference type="Proteomes" id="UP001596494">
    <property type="component" value="Unassembled WGS sequence"/>
</dbReference>
<dbReference type="RefSeq" id="WP_390216789.1">
    <property type="nucleotide sequence ID" value="NZ_JBHTBY010000015.1"/>
</dbReference>
<feature type="site" description="Transition state stabilizer" evidence="10">
    <location>
        <position position="372"/>
    </location>
</feature>
<keyword evidence="9 10" id="KW-0511">Multifunctional enzyme</keyword>
<name>A0ABW2K7V2_9BACI</name>
<dbReference type="InterPro" id="IPR029044">
    <property type="entry name" value="Nucleotide-diphossugar_trans"/>
</dbReference>
<dbReference type="HAMAP" id="MF_01520">
    <property type="entry name" value="IspDF"/>
    <property type="match status" value="1"/>
</dbReference>
<feature type="region of interest" description="2-C-methyl-D-erythritol 4-phosphate cytidylyltransferase" evidence="10">
    <location>
        <begin position="1"/>
        <end position="240"/>
    </location>
</feature>
<evidence type="ECO:0000256" key="3">
    <source>
        <dbReference type="ARBA" id="ARBA00004709"/>
    </source>
</evidence>
<feature type="domain" description="2-C-methyl-D-erythritol 2,4-cyclodiphosphate synthase" evidence="11">
    <location>
        <begin position="240"/>
        <end position="393"/>
    </location>
</feature>
<comment type="pathway">
    <text evidence="3 10">Isoprenoid biosynthesis; isopentenyl diphosphate biosynthesis via DXP pathway; isopentenyl diphosphate from 1-deoxy-D-xylulose 5-phosphate: step 4/6.</text>
</comment>
<comment type="similarity">
    <text evidence="10">In the N-terminal section; belongs to the IspD/TarI cytidylyltransferase family. IspD subfamily.</text>
</comment>
<evidence type="ECO:0000313" key="13">
    <source>
        <dbReference type="Proteomes" id="UP001596494"/>
    </source>
</evidence>
<dbReference type="Gene3D" id="3.30.1330.50">
    <property type="entry name" value="2-C-methyl-D-erythritol 2,4-cyclodiphosphate synthase"/>
    <property type="match status" value="1"/>
</dbReference>
<dbReference type="PANTHER" id="PTHR43181">
    <property type="entry name" value="2-C-METHYL-D-ERYTHRITOL 2,4-CYCLODIPHOSPHATE SYNTHASE, CHLOROPLASTIC"/>
    <property type="match status" value="1"/>
</dbReference>
<feature type="binding site" evidence="10">
    <location>
        <begin position="339"/>
        <end position="345"/>
    </location>
    <ligand>
        <name>4-CDP-2-C-methyl-D-erythritol 2-phosphate</name>
        <dbReference type="ChEBI" id="CHEBI:57919"/>
    </ligand>
</feature>
<dbReference type="GO" id="GO:0050518">
    <property type="term" value="F:2-C-methyl-D-erythritol 4-phosphate cytidylyltransferase activity"/>
    <property type="evidence" value="ECO:0007669"/>
    <property type="project" value="UniProtKB-EC"/>
</dbReference>
<evidence type="ECO:0000256" key="1">
    <source>
        <dbReference type="ARBA" id="ARBA00000200"/>
    </source>
</evidence>
<comment type="function">
    <text evidence="10">Bifunctional enzyme that catalyzes the formation of 4-diphosphocytidyl-2-C-methyl-D-erythritol from CTP and 2-C-methyl-D-erythritol 4-phosphate (MEP) (IspD), and catalyzes the conversion of 4-diphosphocytidyl-2-C-methyl-D-erythritol 2-phosphate (CDP-ME2P) to 2-C-methyl-D-erythritol 2,4-cyclodiphosphate (ME-CPP) with a corresponding release of cytidine 5-monophosphate (CMP) (IspF).</text>
</comment>
<dbReference type="SUPFAM" id="SSF53448">
    <property type="entry name" value="Nucleotide-diphospho-sugar transferases"/>
    <property type="match status" value="1"/>
</dbReference>
<keyword evidence="8 10" id="KW-0456">Lyase</keyword>
<feature type="site" description="Positions MEP for the nucleophilic attack" evidence="10">
    <location>
        <position position="212"/>
    </location>
</feature>
<feature type="binding site" evidence="10">
    <location>
        <begin position="371"/>
        <end position="374"/>
    </location>
    <ligand>
        <name>4-CDP-2-C-methyl-D-erythritol 2-phosphate</name>
        <dbReference type="ChEBI" id="CHEBI:57919"/>
    </ligand>
</feature>
<dbReference type="InterPro" id="IPR036571">
    <property type="entry name" value="MECDP_synthase_sf"/>
</dbReference>
<keyword evidence="4 10" id="KW-0808">Transferase</keyword>
<feature type="site" description="Transition state stabilizer" evidence="10">
    <location>
        <position position="19"/>
    </location>
</feature>
<feature type="binding site" evidence="10">
    <location>
        <position position="378"/>
    </location>
    <ligand>
        <name>4-CDP-2-C-methyl-D-erythritol 2-phosphate</name>
        <dbReference type="ChEBI" id="CHEBI:57919"/>
    </ligand>
</feature>
<dbReference type="CDD" id="cd00554">
    <property type="entry name" value="MECDP_synthase"/>
    <property type="match status" value="1"/>
</dbReference>
<reference evidence="13" key="1">
    <citation type="journal article" date="2019" name="Int. J. Syst. Evol. Microbiol.">
        <title>The Global Catalogue of Microorganisms (GCM) 10K type strain sequencing project: providing services to taxonomists for standard genome sequencing and annotation.</title>
        <authorList>
            <consortium name="The Broad Institute Genomics Platform"/>
            <consortium name="The Broad Institute Genome Sequencing Center for Infectious Disease"/>
            <person name="Wu L."/>
            <person name="Ma J."/>
        </authorList>
    </citation>
    <scope>NUCLEOTIDE SEQUENCE [LARGE SCALE GENOMIC DNA]</scope>
    <source>
        <strain evidence="13">CCUG 73951</strain>
    </source>
</reference>
<gene>
    <name evidence="10" type="primary">ispDF</name>
    <name evidence="12" type="ORF">ACFQMN_15545</name>
</gene>
<accession>A0ABW2K7V2</accession>
<dbReference type="HAMAP" id="MF_00108">
    <property type="entry name" value="IspD"/>
    <property type="match status" value="1"/>
</dbReference>
<dbReference type="GO" id="GO:0008685">
    <property type="term" value="F:2-C-methyl-D-erythritol 2,4-cyclodiphosphate synthase activity"/>
    <property type="evidence" value="ECO:0007669"/>
    <property type="project" value="UniProtKB-EC"/>
</dbReference>
<evidence type="ECO:0000256" key="4">
    <source>
        <dbReference type="ARBA" id="ARBA00022679"/>
    </source>
</evidence>
<dbReference type="EC" id="4.6.1.12" evidence="10"/>
<keyword evidence="13" id="KW-1185">Reference proteome</keyword>